<dbReference type="Gene3D" id="3.90.1520.10">
    <property type="entry name" value="H-NOX domain"/>
    <property type="match status" value="1"/>
</dbReference>
<dbReference type="GO" id="GO:0020037">
    <property type="term" value="F:heme binding"/>
    <property type="evidence" value="ECO:0007669"/>
    <property type="project" value="InterPro"/>
</dbReference>
<dbReference type="EMBL" id="LBQB01000008">
    <property type="protein sequence ID" value="KKP69276.1"/>
    <property type="molecule type" value="Genomic_DNA"/>
</dbReference>
<evidence type="ECO:0000313" key="2">
    <source>
        <dbReference type="Proteomes" id="UP000034581"/>
    </source>
</evidence>
<comment type="caution">
    <text evidence="1">The sequence shown here is derived from an EMBL/GenBank/DDBJ whole genome shotgun (WGS) entry which is preliminary data.</text>
</comment>
<name>A0A0G0BZI7_UNCC3</name>
<accession>A0A0G0BZI7</accession>
<dbReference type="Pfam" id="PF09536">
    <property type="entry name" value="DUF2378"/>
    <property type="match status" value="1"/>
</dbReference>
<dbReference type="InterPro" id="IPR011751">
    <property type="entry name" value="Mxa_paralog_2265"/>
</dbReference>
<dbReference type="NCBIfam" id="TIGR02265">
    <property type="entry name" value="Mxa_TIGR02265"/>
    <property type="match status" value="1"/>
</dbReference>
<dbReference type="STRING" id="1618350.UR67_C0008G0032"/>
<protein>
    <submittedName>
        <fullName evidence="1">Uncharacterized protein</fullName>
    </submittedName>
</protein>
<proteinExistence type="predicted"/>
<dbReference type="InterPro" id="IPR038158">
    <property type="entry name" value="H-NOX_domain_sf"/>
</dbReference>
<evidence type="ECO:0000313" key="1">
    <source>
        <dbReference type="EMBL" id="KKP69276.1"/>
    </source>
</evidence>
<dbReference type="AlphaFoldDB" id="A0A0G0BZI7"/>
<sequence>MERKTKGLFLKNIVNIIKKEKGEPGIQKLKEKVGQVDFFAFKDYPMELDVKFAKASCEILYGTANDEAYINLGKLAFQTYTKSVIGKTMFSLIGNNLYKGISNLGKMLSTVTSGFEITVQELDSHTIKIRTKNNPYHIKHYQGIWLAAFEYFGVVPQIDSRTISPENFEYLIKW</sequence>
<organism evidence="1 2">
    <name type="scientific">candidate division CPR3 bacterium GW2011_GWF2_35_18</name>
    <dbReference type="NCBI Taxonomy" id="1618350"/>
    <lineage>
        <taxon>Bacteria</taxon>
        <taxon>Bacteria division CPR3</taxon>
    </lineage>
</organism>
<reference evidence="1 2" key="1">
    <citation type="journal article" date="2015" name="Nature">
        <title>rRNA introns, odd ribosomes, and small enigmatic genomes across a large radiation of phyla.</title>
        <authorList>
            <person name="Brown C.T."/>
            <person name="Hug L.A."/>
            <person name="Thomas B.C."/>
            <person name="Sharon I."/>
            <person name="Castelle C.J."/>
            <person name="Singh A."/>
            <person name="Wilkins M.J."/>
            <person name="Williams K.H."/>
            <person name="Banfield J.F."/>
        </authorList>
    </citation>
    <scope>NUCLEOTIDE SEQUENCE [LARGE SCALE GENOMIC DNA]</scope>
</reference>
<gene>
    <name evidence="1" type="ORF">UR67_C0008G0032</name>
</gene>
<dbReference type="Proteomes" id="UP000034581">
    <property type="component" value="Unassembled WGS sequence"/>
</dbReference>